<accession>A0AAE1PEH4</accession>
<feature type="zinc finger region" description="C3H1-type" evidence="5">
    <location>
        <begin position="97"/>
        <end position="125"/>
    </location>
</feature>
<dbReference type="PROSITE" id="PS50103">
    <property type="entry name" value="ZF_C3H1"/>
    <property type="match status" value="2"/>
</dbReference>
<keyword evidence="4 5" id="KW-0862">Zinc</keyword>
<evidence type="ECO:0000256" key="2">
    <source>
        <dbReference type="ARBA" id="ARBA00022737"/>
    </source>
</evidence>
<dbReference type="PANTHER" id="PTHR12547">
    <property type="entry name" value="CCCH ZINC FINGER/TIS11-RELATED"/>
    <property type="match status" value="1"/>
</dbReference>
<dbReference type="InterPro" id="IPR036855">
    <property type="entry name" value="Znf_CCCH_sf"/>
</dbReference>
<proteinExistence type="predicted"/>
<keyword evidence="9" id="KW-1185">Reference proteome</keyword>
<keyword evidence="3 5" id="KW-0863">Zinc-finger</keyword>
<keyword evidence="2" id="KW-0677">Repeat</keyword>
<dbReference type="Gene3D" id="4.10.1000.10">
    <property type="entry name" value="Zinc finger, CCCH-type"/>
    <property type="match status" value="2"/>
</dbReference>
<feature type="domain" description="C3H1-type" evidence="7">
    <location>
        <begin position="135"/>
        <end position="163"/>
    </location>
</feature>
<dbReference type="GO" id="GO:0008270">
    <property type="term" value="F:zinc ion binding"/>
    <property type="evidence" value="ECO:0007669"/>
    <property type="project" value="UniProtKB-KW"/>
</dbReference>
<feature type="compositionally biased region" description="Basic and acidic residues" evidence="6">
    <location>
        <begin position="78"/>
        <end position="89"/>
    </location>
</feature>
<evidence type="ECO:0000256" key="5">
    <source>
        <dbReference type="PROSITE-ProRule" id="PRU00723"/>
    </source>
</evidence>
<evidence type="ECO:0000256" key="6">
    <source>
        <dbReference type="SAM" id="MobiDB-lite"/>
    </source>
</evidence>
<dbReference type="FunFam" id="4.10.1000.10:FF:000002">
    <property type="entry name" value="Zinc finger protein 36, C3H1 type-like 1"/>
    <property type="match status" value="1"/>
</dbReference>
<dbReference type="PANTHER" id="PTHR12547:SF18">
    <property type="entry name" value="PROTEIN TIS11"/>
    <property type="match status" value="1"/>
</dbReference>
<evidence type="ECO:0000256" key="1">
    <source>
        <dbReference type="ARBA" id="ARBA00022723"/>
    </source>
</evidence>
<feature type="domain" description="C3H1-type" evidence="7">
    <location>
        <begin position="97"/>
        <end position="125"/>
    </location>
</feature>
<feature type="zinc finger region" description="C3H1-type" evidence="5">
    <location>
        <begin position="135"/>
        <end position="163"/>
    </location>
</feature>
<evidence type="ECO:0000313" key="9">
    <source>
        <dbReference type="Proteomes" id="UP001292094"/>
    </source>
</evidence>
<reference evidence="8" key="1">
    <citation type="submission" date="2023-11" db="EMBL/GenBank/DDBJ databases">
        <title>Genome assemblies of two species of porcelain crab, Petrolisthes cinctipes and Petrolisthes manimaculis (Anomura: Porcellanidae).</title>
        <authorList>
            <person name="Angst P."/>
        </authorList>
    </citation>
    <scope>NUCLEOTIDE SEQUENCE</scope>
    <source>
        <strain evidence="8">PB745_02</strain>
        <tissue evidence="8">Gill</tissue>
    </source>
</reference>
<dbReference type="GO" id="GO:0003729">
    <property type="term" value="F:mRNA binding"/>
    <property type="evidence" value="ECO:0007669"/>
    <property type="project" value="InterPro"/>
</dbReference>
<gene>
    <name evidence="8" type="ORF">Pmani_022107</name>
</gene>
<evidence type="ECO:0000313" key="8">
    <source>
        <dbReference type="EMBL" id="KAK4306041.1"/>
    </source>
</evidence>
<dbReference type="Proteomes" id="UP001292094">
    <property type="component" value="Unassembled WGS sequence"/>
</dbReference>
<dbReference type="InterPro" id="IPR045877">
    <property type="entry name" value="ZFP36-like"/>
</dbReference>
<feature type="region of interest" description="Disordered" evidence="6">
    <location>
        <begin position="65"/>
        <end position="96"/>
    </location>
</feature>
<evidence type="ECO:0000256" key="3">
    <source>
        <dbReference type="ARBA" id="ARBA00022771"/>
    </source>
</evidence>
<dbReference type="EMBL" id="JAWZYT010002190">
    <property type="protein sequence ID" value="KAK4306041.1"/>
    <property type="molecule type" value="Genomic_DNA"/>
</dbReference>
<sequence>MAPGVAQDTSYLELHNDMGGRVDNKAVGGHLPLSKRNSTPVSPLAGLLNHFKAADAAAITSAALPGLESSSNQHRRLDRSQSEPVRGGDGRGANSSRYKTELCRPFEENGFCKYGDKCQFAHGAGELRSLSRHPKYKTELCRTFHTIGFCPYGPRCHFIHNAEERRAPRLAGTHNSSPSAESPSPPASLHGSPTSSGGSFFDDFTLFPGGGGLSGPRGLLEGLTVGLGSLGGEGNNLGLETPPVSPVESLAGDLDSLSLSSASPTPALTPALLTPALTPLTSPLDLSRSLRLPIFEQLCEHD</sequence>
<dbReference type="FunFam" id="4.10.1000.10:FF:000001">
    <property type="entry name" value="zinc finger CCCH domain-containing protein 15-like"/>
    <property type="match status" value="1"/>
</dbReference>
<comment type="caution">
    <text evidence="8">The sequence shown here is derived from an EMBL/GenBank/DDBJ whole genome shotgun (WGS) entry which is preliminary data.</text>
</comment>
<dbReference type="SMART" id="SM00356">
    <property type="entry name" value="ZnF_C3H1"/>
    <property type="match status" value="2"/>
</dbReference>
<dbReference type="InterPro" id="IPR000571">
    <property type="entry name" value="Znf_CCCH"/>
</dbReference>
<organism evidence="8 9">
    <name type="scientific">Petrolisthes manimaculis</name>
    <dbReference type="NCBI Taxonomy" id="1843537"/>
    <lineage>
        <taxon>Eukaryota</taxon>
        <taxon>Metazoa</taxon>
        <taxon>Ecdysozoa</taxon>
        <taxon>Arthropoda</taxon>
        <taxon>Crustacea</taxon>
        <taxon>Multicrustacea</taxon>
        <taxon>Malacostraca</taxon>
        <taxon>Eumalacostraca</taxon>
        <taxon>Eucarida</taxon>
        <taxon>Decapoda</taxon>
        <taxon>Pleocyemata</taxon>
        <taxon>Anomura</taxon>
        <taxon>Galatheoidea</taxon>
        <taxon>Porcellanidae</taxon>
        <taxon>Petrolisthes</taxon>
    </lineage>
</organism>
<evidence type="ECO:0000259" key="7">
    <source>
        <dbReference type="PROSITE" id="PS50103"/>
    </source>
</evidence>
<protein>
    <recommendedName>
        <fullName evidence="7">C3H1-type domain-containing protein</fullName>
    </recommendedName>
</protein>
<keyword evidence="1 5" id="KW-0479">Metal-binding</keyword>
<evidence type="ECO:0000256" key="4">
    <source>
        <dbReference type="ARBA" id="ARBA00022833"/>
    </source>
</evidence>
<dbReference type="Pfam" id="PF00642">
    <property type="entry name" value="zf-CCCH"/>
    <property type="match status" value="2"/>
</dbReference>
<name>A0AAE1PEH4_9EUCA</name>
<feature type="region of interest" description="Disordered" evidence="6">
    <location>
        <begin position="170"/>
        <end position="195"/>
    </location>
</feature>
<dbReference type="AlphaFoldDB" id="A0AAE1PEH4"/>
<dbReference type="SUPFAM" id="SSF90229">
    <property type="entry name" value="CCCH zinc finger"/>
    <property type="match status" value="2"/>
</dbReference>